<accession>A0A1F4XHB8</accession>
<dbReference type="Pfam" id="PF01018">
    <property type="entry name" value="GTP1_OBG"/>
    <property type="match status" value="1"/>
</dbReference>
<dbReference type="GO" id="GO:0005525">
    <property type="term" value="F:GTP binding"/>
    <property type="evidence" value="ECO:0007669"/>
    <property type="project" value="UniProtKB-UniRule"/>
</dbReference>
<dbReference type="HAMAP" id="MF_01454">
    <property type="entry name" value="GTPase_Obg"/>
    <property type="match status" value="1"/>
</dbReference>
<feature type="domain" description="OBG-type G" evidence="8">
    <location>
        <begin position="159"/>
        <end position="322"/>
    </location>
</feature>
<comment type="similarity">
    <text evidence="1 7">Belongs to the TRAFAC class OBG-HflX-like GTPase superfamily. OBG GTPase family.</text>
</comment>
<dbReference type="GO" id="GO:0000287">
    <property type="term" value="F:magnesium ion binding"/>
    <property type="evidence" value="ECO:0007669"/>
    <property type="project" value="InterPro"/>
</dbReference>
<dbReference type="InterPro" id="IPR036726">
    <property type="entry name" value="GTP1_OBG_dom_sf"/>
</dbReference>
<dbReference type="Gene3D" id="3.40.50.300">
    <property type="entry name" value="P-loop containing nucleotide triphosphate hydrolases"/>
    <property type="match status" value="1"/>
</dbReference>
<dbReference type="FunFam" id="2.70.210.12:FF:000001">
    <property type="entry name" value="GTPase Obg"/>
    <property type="match status" value="1"/>
</dbReference>
<comment type="caution">
    <text evidence="10">The sequence shown here is derived from an EMBL/GenBank/DDBJ whole genome shotgun (WGS) entry which is preliminary data.</text>
</comment>
<dbReference type="NCBIfam" id="TIGR02729">
    <property type="entry name" value="Obg_CgtA"/>
    <property type="match status" value="1"/>
</dbReference>
<dbReference type="GO" id="GO:0042254">
    <property type="term" value="P:ribosome biogenesis"/>
    <property type="evidence" value="ECO:0007669"/>
    <property type="project" value="UniProtKB-UniRule"/>
</dbReference>
<dbReference type="PRINTS" id="PR00326">
    <property type="entry name" value="GTP1OBG"/>
</dbReference>
<dbReference type="InterPro" id="IPR031167">
    <property type="entry name" value="G_OBG"/>
</dbReference>
<keyword evidence="2 7" id="KW-0963">Cytoplasm</keyword>
<dbReference type="PIRSF" id="PIRSF002401">
    <property type="entry name" value="GTP_bd_Obg/CgtA"/>
    <property type="match status" value="1"/>
</dbReference>
<evidence type="ECO:0000256" key="6">
    <source>
        <dbReference type="ARBA" id="ARBA00023134"/>
    </source>
</evidence>
<dbReference type="InterPro" id="IPR006073">
    <property type="entry name" value="GTP-bd"/>
</dbReference>
<dbReference type="GO" id="GO:0005737">
    <property type="term" value="C:cytoplasm"/>
    <property type="evidence" value="ECO:0007669"/>
    <property type="project" value="UniProtKB-SubCell"/>
</dbReference>
<feature type="binding site" evidence="7">
    <location>
        <position position="192"/>
    </location>
    <ligand>
        <name>Mg(2+)</name>
        <dbReference type="ChEBI" id="CHEBI:18420"/>
    </ligand>
</feature>
<dbReference type="Pfam" id="PF01926">
    <property type="entry name" value="MMR_HSR1"/>
    <property type="match status" value="1"/>
</dbReference>
<feature type="binding site" evidence="7">
    <location>
        <position position="172"/>
    </location>
    <ligand>
        <name>Mg(2+)</name>
        <dbReference type="ChEBI" id="CHEBI:18420"/>
    </ligand>
</feature>
<dbReference type="STRING" id="1797243.A2943_01405"/>
<dbReference type="PANTHER" id="PTHR11702">
    <property type="entry name" value="DEVELOPMENTALLY REGULATED GTP-BINDING PROTEIN-RELATED"/>
    <property type="match status" value="1"/>
</dbReference>
<dbReference type="GO" id="GO:0003924">
    <property type="term" value="F:GTPase activity"/>
    <property type="evidence" value="ECO:0007669"/>
    <property type="project" value="UniProtKB-UniRule"/>
</dbReference>
<feature type="binding site" evidence="7">
    <location>
        <begin position="275"/>
        <end position="278"/>
    </location>
    <ligand>
        <name>GTP</name>
        <dbReference type="ChEBI" id="CHEBI:37565"/>
    </ligand>
</feature>
<dbReference type="SUPFAM" id="SSF82051">
    <property type="entry name" value="Obg GTP-binding protein N-terminal domain"/>
    <property type="match status" value="1"/>
</dbReference>
<evidence type="ECO:0000313" key="10">
    <source>
        <dbReference type="EMBL" id="OGC81115.1"/>
    </source>
</evidence>
<dbReference type="PROSITE" id="PS00905">
    <property type="entry name" value="GTP1_OBG"/>
    <property type="match status" value="1"/>
</dbReference>
<evidence type="ECO:0000256" key="5">
    <source>
        <dbReference type="ARBA" id="ARBA00022842"/>
    </source>
</evidence>
<dbReference type="AlphaFoldDB" id="A0A1F4XHB8"/>
<keyword evidence="5 7" id="KW-0460">Magnesium</keyword>
<dbReference type="InterPro" id="IPR014100">
    <property type="entry name" value="GTP-bd_Obg/CgtA"/>
</dbReference>
<gene>
    <name evidence="7" type="primary">obg</name>
    <name evidence="10" type="ORF">A2943_01405</name>
</gene>
<evidence type="ECO:0000259" key="9">
    <source>
        <dbReference type="PROSITE" id="PS51883"/>
    </source>
</evidence>
<evidence type="ECO:0000256" key="3">
    <source>
        <dbReference type="ARBA" id="ARBA00022741"/>
    </source>
</evidence>
<name>A0A1F4XHB8_9BACT</name>
<comment type="cofactor">
    <cofactor evidence="7">
        <name>Mg(2+)</name>
        <dbReference type="ChEBI" id="CHEBI:18420"/>
    </cofactor>
</comment>
<evidence type="ECO:0000256" key="4">
    <source>
        <dbReference type="ARBA" id="ARBA00022801"/>
    </source>
</evidence>
<keyword evidence="4 7" id="KW-0378">Hydrolase</keyword>
<evidence type="ECO:0000313" key="11">
    <source>
        <dbReference type="Proteomes" id="UP000176185"/>
    </source>
</evidence>
<dbReference type="CDD" id="cd01898">
    <property type="entry name" value="Obg"/>
    <property type="match status" value="1"/>
</dbReference>
<keyword evidence="6 7" id="KW-0342">GTP-binding</keyword>
<dbReference type="EMBL" id="MEWX01000004">
    <property type="protein sequence ID" value="OGC81115.1"/>
    <property type="molecule type" value="Genomic_DNA"/>
</dbReference>
<protein>
    <recommendedName>
        <fullName evidence="7">GTPase Obg</fullName>
        <ecNumber evidence="7">3.6.5.-</ecNumber>
    </recommendedName>
    <alternativeName>
        <fullName evidence="7">GTP-binding protein Obg</fullName>
    </alternativeName>
</protein>
<feature type="binding site" evidence="7">
    <location>
        <begin position="207"/>
        <end position="210"/>
    </location>
    <ligand>
        <name>GTP</name>
        <dbReference type="ChEBI" id="CHEBI:37565"/>
    </ligand>
</feature>
<dbReference type="NCBIfam" id="NF008956">
    <property type="entry name" value="PRK12299.1"/>
    <property type="match status" value="1"/>
</dbReference>
<sequence>MSLVDELIIAAKAGSGGDGVVRWLHVKGKEYSGPSGGNGGDGGDIYIRAVPDVNLLARYRGSKIFEAGSGGAGENRNKHGRRGDDFIVDLPVGSLVRNMDTREEYELLTPGDMKLVLKGGRGGAGNAVFKSSVNRTPKQSTPGAKGEEATLMIELRLIADAGLVGLPNAGKTSLLNALTGAAGKVAPYAFTTLDPNLGALYGLIVADIPGLIEGASTGKGLGFKFLRHISRTRMLLHCVSLESENPTADYEVVRRELSEFEGGVLAKKPEIIVLTKSDTREPKDIQKIKKLFEKGKSGVEVVSVLDDAEVKRLQDTLVATLR</sequence>
<dbReference type="InterPro" id="IPR006074">
    <property type="entry name" value="GTP1-OBG_CS"/>
</dbReference>
<proteinExistence type="inferred from homology"/>
<dbReference type="InterPro" id="IPR027417">
    <property type="entry name" value="P-loop_NTPase"/>
</dbReference>
<keyword evidence="3 7" id="KW-0547">Nucleotide-binding</keyword>
<dbReference type="InterPro" id="IPR045086">
    <property type="entry name" value="OBG_GTPase"/>
</dbReference>
<feature type="domain" description="Obg" evidence="9">
    <location>
        <begin position="1"/>
        <end position="158"/>
    </location>
</feature>
<dbReference type="PROSITE" id="PS51883">
    <property type="entry name" value="OBG"/>
    <property type="match status" value="1"/>
</dbReference>
<reference evidence="10 11" key="1">
    <citation type="journal article" date="2016" name="Nat. Commun.">
        <title>Thousands of microbial genomes shed light on interconnected biogeochemical processes in an aquifer system.</title>
        <authorList>
            <person name="Anantharaman K."/>
            <person name="Brown C.T."/>
            <person name="Hug L.A."/>
            <person name="Sharon I."/>
            <person name="Castelle C.J."/>
            <person name="Probst A.J."/>
            <person name="Thomas B.C."/>
            <person name="Singh A."/>
            <person name="Wilkins M.J."/>
            <person name="Karaoz U."/>
            <person name="Brodie E.L."/>
            <person name="Williams K.H."/>
            <person name="Hubbard S.S."/>
            <person name="Banfield J.F."/>
        </authorList>
    </citation>
    <scope>NUCLEOTIDE SEQUENCE [LARGE SCALE GENOMIC DNA]</scope>
</reference>
<dbReference type="PROSITE" id="PS51710">
    <property type="entry name" value="G_OBG"/>
    <property type="match status" value="1"/>
</dbReference>
<comment type="subunit">
    <text evidence="7">Monomer.</text>
</comment>
<dbReference type="EC" id="3.6.5.-" evidence="7"/>
<feature type="binding site" evidence="7">
    <location>
        <begin position="303"/>
        <end position="305"/>
    </location>
    <ligand>
        <name>GTP</name>
        <dbReference type="ChEBI" id="CHEBI:37565"/>
    </ligand>
</feature>
<dbReference type="Gene3D" id="2.70.210.12">
    <property type="entry name" value="GTP1/OBG domain"/>
    <property type="match status" value="1"/>
</dbReference>
<feature type="binding site" evidence="7">
    <location>
        <begin position="190"/>
        <end position="194"/>
    </location>
    <ligand>
        <name>GTP</name>
        <dbReference type="ChEBI" id="CHEBI:37565"/>
    </ligand>
</feature>
<keyword evidence="7" id="KW-0479">Metal-binding</keyword>
<evidence type="ECO:0000259" key="8">
    <source>
        <dbReference type="PROSITE" id="PS51710"/>
    </source>
</evidence>
<evidence type="ECO:0000256" key="1">
    <source>
        <dbReference type="ARBA" id="ARBA00007699"/>
    </source>
</evidence>
<organism evidence="10 11">
    <name type="scientific">Candidatus Adlerbacteria bacterium RIFCSPLOWO2_01_FULL_51_16</name>
    <dbReference type="NCBI Taxonomy" id="1797243"/>
    <lineage>
        <taxon>Bacteria</taxon>
        <taxon>Candidatus Adleribacteriota</taxon>
    </lineage>
</organism>
<comment type="subcellular location">
    <subcellularLocation>
        <location evidence="7">Cytoplasm</location>
    </subcellularLocation>
</comment>
<dbReference type="Proteomes" id="UP000176185">
    <property type="component" value="Unassembled WGS sequence"/>
</dbReference>
<dbReference type="PANTHER" id="PTHR11702:SF31">
    <property type="entry name" value="MITOCHONDRIAL RIBOSOME-ASSOCIATED GTPASE 2"/>
    <property type="match status" value="1"/>
</dbReference>
<comment type="caution">
    <text evidence="7">Lacks conserved residue(s) required for the propagation of feature annotation.</text>
</comment>
<dbReference type="SUPFAM" id="SSF52540">
    <property type="entry name" value="P-loop containing nucleoside triphosphate hydrolases"/>
    <property type="match status" value="1"/>
</dbReference>
<evidence type="ECO:0000256" key="7">
    <source>
        <dbReference type="HAMAP-Rule" id="MF_01454"/>
    </source>
</evidence>
<evidence type="ECO:0000256" key="2">
    <source>
        <dbReference type="ARBA" id="ARBA00022490"/>
    </source>
</evidence>
<comment type="function">
    <text evidence="7">An essential GTPase which binds GTP, GDP and possibly (p)ppGpp with moderate affinity, with high nucleotide exchange rates and a fairly low GTP hydrolysis rate. Plays a role in control of the cell cycle, stress response, ribosome biogenesis and in those bacteria that undergo differentiation, in morphogenesis control.</text>
</comment>
<dbReference type="InterPro" id="IPR006169">
    <property type="entry name" value="GTP1_OBG_dom"/>
</dbReference>